<dbReference type="Pfam" id="PF21604">
    <property type="entry name" value="CRLF2_D1"/>
    <property type="match status" value="1"/>
</dbReference>
<feature type="signal peptide" evidence="10">
    <location>
        <begin position="1"/>
        <end position="24"/>
    </location>
</feature>
<keyword evidence="13" id="KW-1185">Reference proteome</keyword>
<evidence type="ECO:0000256" key="2">
    <source>
        <dbReference type="ARBA" id="ARBA00008159"/>
    </source>
</evidence>
<accession>A0AA35PMB6</accession>
<dbReference type="Proteomes" id="UP001178461">
    <property type="component" value="Chromosome Z"/>
</dbReference>
<proteinExistence type="inferred from homology"/>
<evidence type="ECO:0000256" key="10">
    <source>
        <dbReference type="SAM" id="SignalP"/>
    </source>
</evidence>
<comment type="similarity">
    <text evidence="2">Belongs to the type I cytokine receptor family. Type 5 subfamily.</text>
</comment>
<dbReference type="CDD" id="cd00063">
    <property type="entry name" value="FN3"/>
    <property type="match status" value="1"/>
</dbReference>
<evidence type="ECO:0000313" key="13">
    <source>
        <dbReference type="Proteomes" id="UP001178461"/>
    </source>
</evidence>
<protein>
    <submittedName>
        <fullName evidence="12">Cytokine receptor common subunit gamma</fullName>
    </submittedName>
</protein>
<dbReference type="InterPro" id="IPR048651">
    <property type="entry name" value="CRLF2-like_D1"/>
</dbReference>
<organism evidence="12 13">
    <name type="scientific">Podarcis lilfordi</name>
    <name type="common">Lilford's wall lizard</name>
    <dbReference type="NCBI Taxonomy" id="74358"/>
    <lineage>
        <taxon>Eukaryota</taxon>
        <taxon>Metazoa</taxon>
        <taxon>Chordata</taxon>
        <taxon>Craniata</taxon>
        <taxon>Vertebrata</taxon>
        <taxon>Euteleostomi</taxon>
        <taxon>Lepidosauria</taxon>
        <taxon>Squamata</taxon>
        <taxon>Bifurcata</taxon>
        <taxon>Unidentata</taxon>
        <taxon>Episquamata</taxon>
        <taxon>Laterata</taxon>
        <taxon>Lacertibaenia</taxon>
        <taxon>Lacertidae</taxon>
        <taxon>Podarcis</taxon>
    </lineage>
</organism>
<dbReference type="Pfam" id="PF21605">
    <property type="entry name" value="CRLF2-like_D2"/>
    <property type="match status" value="1"/>
</dbReference>
<evidence type="ECO:0000256" key="8">
    <source>
        <dbReference type="ARBA" id="ARBA00023180"/>
    </source>
</evidence>
<name>A0AA35PMB6_9SAUR</name>
<dbReference type="PANTHER" id="PTHR23037:SF47">
    <property type="entry name" value="INTERLEUKIN 2 RECEPTOR SUBUNIT GAMMA"/>
    <property type="match status" value="1"/>
</dbReference>
<evidence type="ECO:0000313" key="12">
    <source>
        <dbReference type="EMBL" id="CAI5793389.1"/>
    </source>
</evidence>
<dbReference type="GO" id="GO:0009897">
    <property type="term" value="C:external side of plasma membrane"/>
    <property type="evidence" value="ECO:0007669"/>
    <property type="project" value="TreeGrafter"/>
</dbReference>
<dbReference type="Gene3D" id="2.60.40.10">
    <property type="entry name" value="Immunoglobulins"/>
    <property type="match status" value="2"/>
</dbReference>
<sequence length="342" mass="39413">MEASREQRMFLVLVLLFLGRTEQATESSPQQDLECIVFDYEYMDCDWGSKQKPAGNYSLYYWYESDKEKQCEIYLQSGDINTGCRFREIKLFKYFHIYVNTSDGTKVFQKEMQLQNQVKPSPPIDFRFEEKSNNQLLLSWGSASPKNHCLEHYITYKSNKDKKWQEVKTNDMKYSVASVDPKKLYTFYVKSKVRSVCATTNFWSDPAGPLFWGRKTTSEDDPPVSIWIQRIIIPVGSVLLLLLLLLILMRMERVWLVLMPRIPNPRNKFEDLFTAHQGNFSEWAGVSKDAVESFKPNYRESICCVSELFPGGGYLPICNNAMGKAGGVAGIPADPTLKVNIE</sequence>
<dbReference type="AlphaFoldDB" id="A0AA35PMB6"/>
<evidence type="ECO:0000256" key="3">
    <source>
        <dbReference type="ARBA" id="ARBA00022692"/>
    </source>
</evidence>
<feature type="transmembrane region" description="Helical" evidence="9">
    <location>
        <begin position="227"/>
        <end position="249"/>
    </location>
</feature>
<dbReference type="InterPro" id="IPR048648">
    <property type="entry name" value="CRLF2-like_D2"/>
</dbReference>
<comment type="subcellular location">
    <subcellularLocation>
        <location evidence="1">Membrane</location>
        <topology evidence="1">Single-pass type I membrane protein</topology>
    </subcellularLocation>
</comment>
<keyword evidence="8" id="KW-0325">Glycoprotein</keyword>
<dbReference type="EMBL" id="OX395140">
    <property type="protein sequence ID" value="CAI5793389.1"/>
    <property type="molecule type" value="Genomic_DNA"/>
</dbReference>
<dbReference type="InterPro" id="IPR003961">
    <property type="entry name" value="FN3_dom"/>
</dbReference>
<dbReference type="GO" id="GO:0004896">
    <property type="term" value="F:cytokine receptor activity"/>
    <property type="evidence" value="ECO:0007669"/>
    <property type="project" value="TreeGrafter"/>
</dbReference>
<evidence type="ECO:0000256" key="6">
    <source>
        <dbReference type="ARBA" id="ARBA00023136"/>
    </source>
</evidence>
<dbReference type="PROSITE" id="PS50853">
    <property type="entry name" value="FN3"/>
    <property type="match status" value="1"/>
</dbReference>
<keyword evidence="5 9" id="KW-1133">Transmembrane helix</keyword>
<dbReference type="InterPro" id="IPR036116">
    <property type="entry name" value="FN3_sf"/>
</dbReference>
<evidence type="ECO:0000259" key="11">
    <source>
        <dbReference type="PROSITE" id="PS50853"/>
    </source>
</evidence>
<dbReference type="PANTHER" id="PTHR23037">
    <property type="entry name" value="CYTOKINE RECEPTOR"/>
    <property type="match status" value="1"/>
</dbReference>
<evidence type="ECO:0000256" key="5">
    <source>
        <dbReference type="ARBA" id="ARBA00022989"/>
    </source>
</evidence>
<reference evidence="12" key="1">
    <citation type="submission" date="2022-12" db="EMBL/GenBank/DDBJ databases">
        <authorList>
            <person name="Alioto T."/>
            <person name="Alioto T."/>
            <person name="Gomez Garrido J."/>
        </authorList>
    </citation>
    <scope>NUCLEOTIDE SEQUENCE</scope>
</reference>
<gene>
    <name evidence="12" type="ORF">PODLI_1B012246</name>
</gene>
<feature type="domain" description="Fibronectin type-III" evidence="11">
    <location>
        <begin position="122"/>
        <end position="220"/>
    </location>
</feature>
<evidence type="ECO:0000256" key="4">
    <source>
        <dbReference type="ARBA" id="ARBA00022729"/>
    </source>
</evidence>
<evidence type="ECO:0000256" key="7">
    <source>
        <dbReference type="ARBA" id="ARBA00023170"/>
    </source>
</evidence>
<dbReference type="SUPFAM" id="SSF49265">
    <property type="entry name" value="Fibronectin type III"/>
    <property type="match status" value="2"/>
</dbReference>
<evidence type="ECO:0000256" key="9">
    <source>
        <dbReference type="SAM" id="Phobius"/>
    </source>
</evidence>
<dbReference type="InterPro" id="IPR013783">
    <property type="entry name" value="Ig-like_fold"/>
</dbReference>
<keyword evidence="7 12" id="KW-0675">Receptor</keyword>
<keyword evidence="4 10" id="KW-0732">Signal</keyword>
<evidence type="ECO:0000256" key="1">
    <source>
        <dbReference type="ARBA" id="ARBA00004479"/>
    </source>
</evidence>
<feature type="chain" id="PRO_5041369992" evidence="10">
    <location>
        <begin position="25"/>
        <end position="342"/>
    </location>
</feature>
<keyword evidence="6 9" id="KW-0472">Membrane</keyword>
<keyword evidence="3 9" id="KW-0812">Transmembrane</keyword>